<evidence type="ECO:0000313" key="2">
    <source>
        <dbReference type="EMBL" id="MBG9354117.1"/>
    </source>
</evidence>
<evidence type="ECO:0000313" key="3">
    <source>
        <dbReference type="Proteomes" id="UP000615580"/>
    </source>
</evidence>
<organism evidence="2 3">
    <name type="scientific">Corynebacterium belfantii</name>
    <dbReference type="NCBI Taxonomy" id="2014537"/>
    <lineage>
        <taxon>Bacteria</taxon>
        <taxon>Bacillati</taxon>
        <taxon>Actinomycetota</taxon>
        <taxon>Actinomycetes</taxon>
        <taxon>Mycobacteriales</taxon>
        <taxon>Corynebacteriaceae</taxon>
        <taxon>Corynebacterium</taxon>
    </lineage>
</organism>
<feature type="compositionally biased region" description="Low complexity" evidence="1">
    <location>
        <begin position="484"/>
        <end position="499"/>
    </location>
</feature>
<feature type="compositionally biased region" description="Polar residues" evidence="1">
    <location>
        <begin position="441"/>
        <end position="469"/>
    </location>
</feature>
<proteinExistence type="predicted"/>
<protein>
    <recommendedName>
        <fullName evidence="4">PPE family protein</fullName>
    </recommendedName>
</protein>
<accession>A0ABS0LBR5</accession>
<reference evidence="2 3" key="1">
    <citation type="journal article" date="2020" name="J. Clin. Microbiol.">
        <title>Assessing the Genetic Diversity of Austrian Corynebacterium diphtheriae Clinical Isolates, 2011-2019.</title>
        <authorList>
            <person name="Schaeffer J."/>
            <person name="Huhulescu S."/>
            <person name="Stoeger A."/>
            <person name="Allerberger F."/>
            <person name="Ruppitsch W."/>
        </authorList>
    </citation>
    <scope>NUCLEOTIDE SEQUENCE [LARGE SCALE GENOMIC DNA]</scope>
    <source>
        <strain evidence="2 3">04-17</strain>
    </source>
</reference>
<dbReference type="Proteomes" id="UP000615580">
    <property type="component" value="Unassembled WGS sequence"/>
</dbReference>
<name>A0ABS0LBR5_9CORY</name>
<comment type="caution">
    <text evidence="2">The sequence shown here is derived from an EMBL/GenBank/DDBJ whole genome shotgun (WGS) entry which is preliminary data.</text>
</comment>
<evidence type="ECO:0008006" key="4">
    <source>
        <dbReference type="Google" id="ProtNLM"/>
    </source>
</evidence>
<gene>
    <name evidence="2" type="ORF">I4J41_05720</name>
</gene>
<dbReference type="RefSeq" id="WP_197690102.1">
    <property type="nucleotide sequence ID" value="NZ_JADQUG010000018.1"/>
</dbReference>
<sequence>MLIEINPQVLNQNVQNLDTVLGFASRGAGRAGRTTLDGHYSSISGFDQLGASHGAVIKGGIGSAMKTMQQLTEQVNWLKEALNSSRLAFSSQNNFVSRGMDIADEGGNVGGEEVAFPNRPDVVYEDFSFPQPVVQKASSIDELAAAFASTNDSEVEEAVATWKSLSEMATETSQNLRNVAAEVGEHNHGAVFDKAVERIGEIAANAESFAANASTMANHVGLMSQLKTMRMSDVLSAQQALSKIENPMERKVLEEELLSRLRSAIQSDVGQSVPVIRNLVTMRSNGGNSVQSIATGMGTIAGDGNSHAGLSSASGATLQPATMGQHPDNLGDFAAGNSRAGQSIDPFSLSTQQAGWTSPEFQQSGGASSGLNPIKAPLTSTYSSMPASSGTFGAPVLTPASAQTVSTHPSSATGWGATPIGSRAAAMAMHPSAGGLHNSKLHNSGLNGTSKMGNSSIAQLGASPQSGVSRSAPFGAAGTQSANSARMSPMMGAPMGAAGSKRRGKTKSVTSSVEEDNNIAALLGESPAVVPGVIGSWVRG</sequence>
<evidence type="ECO:0000256" key="1">
    <source>
        <dbReference type="SAM" id="MobiDB-lite"/>
    </source>
</evidence>
<feature type="region of interest" description="Disordered" evidence="1">
    <location>
        <begin position="432"/>
        <end position="513"/>
    </location>
</feature>
<dbReference type="EMBL" id="JADQUG010000018">
    <property type="protein sequence ID" value="MBG9354117.1"/>
    <property type="molecule type" value="Genomic_DNA"/>
</dbReference>
<keyword evidence="3" id="KW-1185">Reference proteome</keyword>